<evidence type="ECO:0000256" key="1">
    <source>
        <dbReference type="SAM" id="MobiDB-lite"/>
    </source>
</evidence>
<evidence type="ECO:0000313" key="4">
    <source>
        <dbReference type="Proteomes" id="UP001501161"/>
    </source>
</evidence>
<dbReference type="EMBL" id="BAAAMQ010000017">
    <property type="protein sequence ID" value="GAA2115357.1"/>
    <property type="molecule type" value="Genomic_DNA"/>
</dbReference>
<accession>A0ABN2XR96</accession>
<dbReference type="SUPFAM" id="SSF52980">
    <property type="entry name" value="Restriction endonuclease-like"/>
    <property type="match status" value="1"/>
</dbReference>
<keyword evidence="4" id="KW-1185">Reference proteome</keyword>
<evidence type="ECO:0000259" key="2">
    <source>
        <dbReference type="Pfam" id="PF24706"/>
    </source>
</evidence>
<reference evidence="3 4" key="1">
    <citation type="journal article" date="2019" name="Int. J. Syst. Evol. Microbiol.">
        <title>The Global Catalogue of Microorganisms (GCM) 10K type strain sequencing project: providing services to taxonomists for standard genome sequencing and annotation.</title>
        <authorList>
            <consortium name="The Broad Institute Genomics Platform"/>
            <consortium name="The Broad Institute Genome Sequencing Center for Infectious Disease"/>
            <person name="Wu L."/>
            <person name="Ma J."/>
        </authorList>
    </citation>
    <scope>NUCLEOTIDE SEQUENCE [LARGE SCALE GENOMIC DNA]</scope>
    <source>
        <strain evidence="3 4">JCM 13813</strain>
    </source>
</reference>
<sequence length="257" mass="29000">MEGTARTTWERLAECVQTLPQPFTAAEIVSWFDRHYPGSNPRTIRTHVRGACWNVENREQFTPKTPFLTKIAHGTFRRATEAEVAAYTSGVSTQTQAESSPTHRAPAPPTSNHVADWHTEAHAQDLLVKHLRATGWTITRTANTATKEPGIDVVAERDRVRLGVEVKGYPTRGTYADPRRAGEVKKTNPATQARHWYSQAVLAAMRLRTHQPTWHSVIALPDFPTYRRLWVDTRSSLEAADIQVWFIREDGAVEETP</sequence>
<name>A0ABN2XR96_9ACTN</name>
<proteinExistence type="predicted"/>
<organism evidence="3 4">
    <name type="scientific">Nocardioides furvisabuli</name>
    <dbReference type="NCBI Taxonomy" id="375542"/>
    <lineage>
        <taxon>Bacteria</taxon>
        <taxon>Bacillati</taxon>
        <taxon>Actinomycetota</taxon>
        <taxon>Actinomycetes</taxon>
        <taxon>Propionibacteriales</taxon>
        <taxon>Nocardioidaceae</taxon>
        <taxon>Nocardioides</taxon>
    </lineage>
</organism>
<feature type="compositionally biased region" description="Polar residues" evidence="1">
    <location>
        <begin position="89"/>
        <end position="102"/>
    </location>
</feature>
<comment type="caution">
    <text evidence="3">The sequence shown here is derived from an EMBL/GenBank/DDBJ whole genome shotgun (WGS) entry which is preliminary data.</text>
</comment>
<dbReference type="Pfam" id="PF24706">
    <property type="entry name" value="DUF7669"/>
    <property type="match status" value="1"/>
</dbReference>
<dbReference type="RefSeq" id="WP_231251033.1">
    <property type="nucleotide sequence ID" value="NZ_BAAAMQ010000017.1"/>
</dbReference>
<feature type="region of interest" description="Disordered" evidence="1">
    <location>
        <begin position="87"/>
        <end position="114"/>
    </location>
</feature>
<evidence type="ECO:0000313" key="3">
    <source>
        <dbReference type="EMBL" id="GAA2115357.1"/>
    </source>
</evidence>
<feature type="domain" description="DUF7669" evidence="2">
    <location>
        <begin position="8"/>
        <end position="78"/>
    </location>
</feature>
<dbReference type="InterPro" id="IPR011335">
    <property type="entry name" value="Restrct_endonuc-II-like"/>
</dbReference>
<protein>
    <recommendedName>
        <fullName evidence="2">DUF7669 domain-containing protein</fullName>
    </recommendedName>
</protein>
<dbReference type="InterPro" id="IPR056086">
    <property type="entry name" value="DUF7669"/>
</dbReference>
<gene>
    <name evidence="3" type="ORF">GCM10009726_34080</name>
</gene>
<dbReference type="Proteomes" id="UP001501161">
    <property type="component" value="Unassembled WGS sequence"/>
</dbReference>